<dbReference type="CDD" id="cd07890">
    <property type="entry name" value="CYTH-like_AC_IV-like"/>
    <property type="match status" value="1"/>
</dbReference>
<organism evidence="2">
    <name type="scientific">marine sediment metagenome</name>
    <dbReference type="NCBI Taxonomy" id="412755"/>
    <lineage>
        <taxon>unclassified sequences</taxon>
        <taxon>metagenomes</taxon>
        <taxon>ecological metagenomes</taxon>
    </lineage>
</organism>
<dbReference type="Pfam" id="PF01928">
    <property type="entry name" value="CYTH"/>
    <property type="match status" value="1"/>
</dbReference>
<evidence type="ECO:0000313" key="2">
    <source>
        <dbReference type="EMBL" id="GAH42885.1"/>
    </source>
</evidence>
<feature type="domain" description="CYTH" evidence="1">
    <location>
        <begin position="1"/>
        <end position="130"/>
    </location>
</feature>
<evidence type="ECO:0000259" key="1">
    <source>
        <dbReference type="PROSITE" id="PS51707"/>
    </source>
</evidence>
<dbReference type="InterPro" id="IPR008173">
    <property type="entry name" value="Adenylyl_cyclase_CyaB"/>
</dbReference>
<dbReference type="InterPro" id="IPR033469">
    <property type="entry name" value="CYTH-like_dom_sf"/>
</dbReference>
<dbReference type="SUPFAM" id="SSF55154">
    <property type="entry name" value="CYTH-like phosphatases"/>
    <property type="match status" value="1"/>
</dbReference>
<dbReference type="EMBL" id="BARU01008569">
    <property type="protein sequence ID" value="GAH42885.1"/>
    <property type="molecule type" value="Genomic_DNA"/>
</dbReference>
<dbReference type="NCBIfam" id="TIGR00318">
    <property type="entry name" value="cyaB"/>
    <property type="match status" value="1"/>
</dbReference>
<gene>
    <name evidence="2" type="ORF">S03H2_16730</name>
</gene>
<dbReference type="PANTHER" id="PTHR21028:SF2">
    <property type="entry name" value="CYTH DOMAIN-CONTAINING PROTEIN"/>
    <property type="match status" value="1"/>
</dbReference>
<dbReference type="AlphaFoldDB" id="X1GDJ0"/>
<dbReference type="PANTHER" id="PTHR21028">
    <property type="entry name" value="SI:CH211-156B7.4"/>
    <property type="match status" value="1"/>
</dbReference>
<feature type="non-terminal residue" evidence="2">
    <location>
        <position position="1"/>
    </location>
</feature>
<sequence>TLYDFPSKILYKKRQALRLRKMNKKFFLTFKGPPQKSRKFKIREEYETEVKNEKQLRKILKSLGFIPVFNYEKHRTVYRKKILKISLDETSIGNFIELEGKRGEIVKFASALGVSKREFIKLDYIQLIKKESAKT</sequence>
<accession>X1GDJ0</accession>
<dbReference type="PROSITE" id="PS51707">
    <property type="entry name" value="CYTH"/>
    <property type="match status" value="1"/>
</dbReference>
<dbReference type="Gene3D" id="2.40.320.10">
    <property type="entry name" value="Hypothetical Protein Pfu-838710-001"/>
    <property type="match status" value="1"/>
</dbReference>
<protein>
    <recommendedName>
        <fullName evidence="1">CYTH domain-containing protein</fullName>
    </recommendedName>
</protein>
<comment type="caution">
    <text evidence="2">The sequence shown here is derived from an EMBL/GenBank/DDBJ whole genome shotgun (WGS) entry which is preliminary data.</text>
</comment>
<name>X1GDJ0_9ZZZZ</name>
<proteinExistence type="predicted"/>
<reference evidence="2" key="1">
    <citation type="journal article" date="2014" name="Front. Microbiol.">
        <title>High frequency of phylogenetically diverse reductive dehalogenase-homologous genes in deep subseafloor sedimentary metagenomes.</title>
        <authorList>
            <person name="Kawai M."/>
            <person name="Futagami T."/>
            <person name="Toyoda A."/>
            <person name="Takaki Y."/>
            <person name="Nishi S."/>
            <person name="Hori S."/>
            <person name="Arai W."/>
            <person name="Tsubouchi T."/>
            <person name="Morono Y."/>
            <person name="Uchiyama I."/>
            <person name="Ito T."/>
            <person name="Fujiyama A."/>
            <person name="Inagaki F."/>
            <person name="Takami H."/>
        </authorList>
    </citation>
    <scope>NUCLEOTIDE SEQUENCE</scope>
    <source>
        <strain evidence="2">Expedition CK06-06</strain>
    </source>
</reference>
<dbReference type="InterPro" id="IPR023577">
    <property type="entry name" value="CYTH_domain"/>
</dbReference>